<evidence type="ECO:0000256" key="1">
    <source>
        <dbReference type="PROSITE-ProRule" id="PRU00723"/>
    </source>
</evidence>
<dbReference type="EMBL" id="NEVH01027059">
    <property type="protein sequence ID" value="PNF14039.1"/>
    <property type="molecule type" value="Genomic_DNA"/>
</dbReference>
<dbReference type="PANTHER" id="PTHR15725:SF14">
    <property type="entry name" value="ZINC FINGER CCCH DOMAIN-CONTAINING PROTEIN 11A"/>
    <property type="match status" value="1"/>
</dbReference>
<feature type="domain" description="C3H1-type" evidence="3">
    <location>
        <begin position="38"/>
        <end position="59"/>
    </location>
</feature>
<proteinExistence type="predicted"/>
<keyword evidence="1" id="KW-0862">Zinc</keyword>
<feature type="compositionally biased region" description="Basic and acidic residues" evidence="2">
    <location>
        <begin position="419"/>
        <end position="433"/>
    </location>
</feature>
<dbReference type="PANTHER" id="PTHR15725">
    <property type="entry name" value="ZN-FINGER, C-X8-C-X5-C-X3-H TYPE-CONTAINING"/>
    <property type="match status" value="1"/>
</dbReference>
<name>A0A2J7PCH6_9NEOP</name>
<evidence type="ECO:0000256" key="2">
    <source>
        <dbReference type="SAM" id="MobiDB-lite"/>
    </source>
</evidence>
<feature type="zinc finger region" description="C3H1-type" evidence="1">
    <location>
        <begin position="4"/>
        <end position="31"/>
    </location>
</feature>
<evidence type="ECO:0000313" key="4">
    <source>
        <dbReference type="EMBL" id="PNF14039.1"/>
    </source>
</evidence>
<keyword evidence="1" id="KW-0479">Metal-binding</keyword>
<dbReference type="InterPro" id="IPR000571">
    <property type="entry name" value="Znf_CCCH"/>
</dbReference>
<organism evidence="4 5">
    <name type="scientific">Cryptotermes secundus</name>
    <dbReference type="NCBI Taxonomy" id="105785"/>
    <lineage>
        <taxon>Eukaryota</taxon>
        <taxon>Metazoa</taxon>
        <taxon>Ecdysozoa</taxon>
        <taxon>Arthropoda</taxon>
        <taxon>Hexapoda</taxon>
        <taxon>Insecta</taxon>
        <taxon>Pterygota</taxon>
        <taxon>Neoptera</taxon>
        <taxon>Polyneoptera</taxon>
        <taxon>Dictyoptera</taxon>
        <taxon>Blattodea</taxon>
        <taxon>Blattoidea</taxon>
        <taxon>Termitoidae</taxon>
        <taxon>Kalotermitidae</taxon>
        <taxon>Cryptotermitinae</taxon>
        <taxon>Cryptotermes</taxon>
    </lineage>
</organism>
<gene>
    <name evidence="4" type="ORF">B7P43_G03557</name>
</gene>
<feature type="compositionally biased region" description="Polar residues" evidence="2">
    <location>
        <begin position="437"/>
        <end position="452"/>
    </location>
</feature>
<dbReference type="InterPro" id="IPR041686">
    <property type="entry name" value="Znf-CCCH_3"/>
</dbReference>
<protein>
    <recommendedName>
        <fullName evidence="3">C3H1-type domain-containing protein</fullName>
    </recommendedName>
</protein>
<feature type="region of interest" description="Disordered" evidence="2">
    <location>
        <begin position="130"/>
        <end position="191"/>
    </location>
</feature>
<dbReference type="OrthoDB" id="5395350at2759"/>
<reference evidence="4 5" key="1">
    <citation type="submission" date="2017-12" db="EMBL/GenBank/DDBJ databases">
        <title>Hemimetabolous genomes reveal molecular basis of termite eusociality.</title>
        <authorList>
            <person name="Harrison M.C."/>
            <person name="Jongepier E."/>
            <person name="Robertson H.M."/>
            <person name="Arning N."/>
            <person name="Bitard-Feildel T."/>
            <person name="Chao H."/>
            <person name="Childers C.P."/>
            <person name="Dinh H."/>
            <person name="Doddapaneni H."/>
            <person name="Dugan S."/>
            <person name="Gowin J."/>
            <person name="Greiner C."/>
            <person name="Han Y."/>
            <person name="Hu H."/>
            <person name="Hughes D.S.T."/>
            <person name="Huylmans A.-K."/>
            <person name="Kemena C."/>
            <person name="Kremer L.P.M."/>
            <person name="Lee S.L."/>
            <person name="Lopez-Ezquerra A."/>
            <person name="Mallet L."/>
            <person name="Monroy-Kuhn J.M."/>
            <person name="Moser A."/>
            <person name="Murali S.C."/>
            <person name="Muzny D.M."/>
            <person name="Otani S."/>
            <person name="Piulachs M.-D."/>
            <person name="Poelchau M."/>
            <person name="Qu J."/>
            <person name="Schaub F."/>
            <person name="Wada-Katsumata A."/>
            <person name="Worley K.C."/>
            <person name="Xie Q."/>
            <person name="Ylla G."/>
            <person name="Poulsen M."/>
            <person name="Gibbs R.A."/>
            <person name="Schal C."/>
            <person name="Richards S."/>
            <person name="Belles X."/>
            <person name="Korb J."/>
            <person name="Bornberg-Bauer E."/>
        </authorList>
    </citation>
    <scope>NUCLEOTIDE SEQUENCE [LARGE SCALE GENOMIC DNA]</scope>
    <source>
        <tissue evidence="4">Whole body</tissue>
    </source>
</reference>
<dbReference type="Pfam" id="PF15663">
    <property type="entry name" value="zf-CCCH_3"/>
    <property type="match status" value="1"/>
</dbReference>
<dbReference type="Gene3D" id="4.10.1000.10">
    <property type="entry name" value="Zinc finger, CCCH-type"/>
    <property type="match status" value="1"/>
</dbReference>
<feature type="compositionally biased region" description="Polar residues" evidence="2">
    <location>
        <begin position="220"/>
        <end position="237"/>
    </location>
</feature>
<feature type="region of interest" description="Disordered" evidence="2">
    <location>
        <begin position="393"/>
        <end position="463"/>
    </location>
</feature>
<dbReference type="STRING" id="105785.A0A2J7PCH6"/>
<evidence type="ECO:0000313" key="5">
    <source>
        <dbReference type="Proteomes" id="UP000235965"/>
    </source>
</evidence>
<dbReference type="SMART" id="SM00356">
    <property type="entry name" value="ZnF_C3H1"/>
    <property type="match status" value="3"/>
</dbReference>
<dbReference type="AlphaFoldDB" id="A0A2J7PCH6"/>
<sequence>MDTPRKNNDCYFYYYSTCLKGDGCMFRHEPSALGCETVCSFWQQGKCLNQHCNFRHMQLRKNRKMIPCYWENQPGGCRKPHCSFQHKNPRVPPTVTDMEKAKECEAVAGGKPLERSDWPRQTVMVEGGQYEECVGSTDSDSGRVGPRRVSQGSEASYGSPPVDPLVVNFEEESDSESIPTSTPIKKRQQKNLRVKTLEEIKLERVQAESAAFYAYNSTPVKPESDTTVASTPTSSWDSEGDSDLRAKILSRKSHRNSKADVDFRVMTLDEIRKRRPHEEGHYSAMEEKMSVAMNSSIDIPGGAVSVKQFKNGFKVENNSATSEDRFQTRQKRFKSDHNFEEDRVVCHDKGTVLFNKKVDAKNNGDTLTEPVTGGHFVIKTLAQIRAEKNSLVENTSSCSVPERSVGSDCLPQELSQKNSETEDGLRSVGDSKDFLVSGSNPDENACFQQTNETKSDGKGTPRRRQLQLKRNNIDTAVHAPKRSKVIRLTSDLLKDSEVTVQVPGSVTSNVCSDPLKTNGTLCLETGGSSCVRLGQPVTNISEDSFKSCSKSVMNSCACDKRSSTFNIAGSDVAKSTDLSSETTTNPVTTSVLHGKHPDMALSEFAGNIIGVTHPSKSPSGERLESKLALATKSVDCVLDDVGENCAMKPLSVLQTQQGNTDIDELLLGDTEDNCVILDAEEDILQDIDDLLND</sequence>
<evidence type="ECO:0000259" key="3">
    <source>
        <dbReference type="PROSITE" id="PS50103"/>
    </source>
</evidence>
<dbReference type="PROSITE" id="PS50103">
    <property type="entry name" value="ZF_C3H1"/>
    <property type="match status" value="2"/>
</dbReference>
<comment type="caution">
    <text evidence="4">The sequence shown here is derived from an EMBL/GenBank/DDBJ whole genome shotgun (WGS) entry which is preliminary data.</text>
</comment>
<dbReference type="Proteomes" id="UP000235965">
    <property type="component" value="Unassembled WGS sequence"/>
</dbReference>
<feature type="region of interest" description="Disordered" evidence="2">
    <location>
        <begin position="220"/>
        <end position="241"/>
    </location>
</feature>
<keyword evidence="5" id="KW-1185">Reference proteome</keyword>
<feature type="domain" description="C3H1-type" evidence="3">
    <location>
        <begin position="4"/>
        <end position="31"/>
    </location>
</feature>
<dbReference type="GO" id="GO:0008270">
    <property type="term" value="F:zinc ion binding"/>
    <property type="evidence" value="ECO:0007669"/>
    <property type="project" value="UniProtKB-KW"/>
</dbReference>
<dbReference type="InParanoid" id="A0A2J7PCH6"/>
<keyword evidence="1" id="KW-0863">Zinc-finger</keyword>
<feature type="zinc finger region" description="C3H1-type" evidence="1">
    <location>
        <begin position="38"/>
        <end position="59"/>
    </location>
</feature>
<accession>A0A2J7PCH6</accession>